<feature type="transmembrane region" description="Helical" evidence="8">
    <location>
        <begin position="20"/>
        <end position="38"/>
    </location>
</feature>
<gene>
    <name evidence="9" type="primary">mreD</name>
    <name evidence="9" type="ORF">ACFOD4_14795</name>
</gene>
<accession>A0ABV7G0Y3</accession>
<organism evidence="9 10">
    <name type="scientific">Teichococcus globiformis</name>
    <dbReference type="NCBI Taxonomy" id="2307229"/>
    <lineage>
        <taxon>Bacteria</taxon>
        <taxon>Pseudomonadati</taxon>
        <taxon>Pseudomonadota</taxon>
        <taxon>Alphaproteobacteria</taxon>
        <taxon>Acetobacterales</taxon>
        <taxon>Roseomonadaceae</taxon>
        <taxon>Roseomonas</taxon>
    </lineage>
</organism>
<feature type="transmembrane region" description="Helical" evidence="8">
    <location>
        <begin position="80"/>
        <end position="100"/>
    </location>
</feature>
<evidence type="ECO:0000256" key="8">
    <source>
        <dbReference type="SAM" id="Phobius"/>
    </source>
</evidence>
<keyword evidence="5" id="KW-0133">Cell shape</keyword>
<evidence type="ECO:0000313" key="9">
    <source>
        <dbReference type="EMBL" id="MFC3126333.1"/>
    </source>
</evidence>
<evidence type="ECO:0000256" key="4">
    <source>
        <dbReference type="ARBA" id="ARBA00022692"/>
    </source>
</evidence>
<comment type="subcellular location">
    <subcellularLocation>
        <location evidence="1">Cell membrane</location>
        <topology evidence="1">Multi-pass membrane protein</topology>
    </subcellularLocation>
</comment>
<evidence type="ECO:0000256" key="5">
    <source>
        <dbReference type="ARBA" id="ARBA00022960"/>
    </source>
</evidence>
<comment type="similarity">
    <text evidence="2">Belongs to the MreD family.</text>
</comment>
<keyword evidence="3" id="KW-1003">Cell membrane</keyword>
<evidence type="ECO:0000256" key="1">
    <source>
        <dbReference type="ARBA" id="ARBA00004651"/>
    </source>
</evidence>
<dbReference type="NCBIfam" id="TIGR03426">
    <property type="entry name" value="shape_MreD"/>
    <property type="match status" value="1"/>
</dbReference>
<feature type="transmembrane region" description="Helical" evidence="8">
    <location>
        <begin position="143"/>
        <end position="164"/>
    </location>
</feature>
<reference evidence="10" key="1">
    <citation type="journal article" date="2019" name="Int. J. Syst. Evol. Microbiol.">
        <title>The Global Catalogue of Microorganisms (GCM) 10K type strain sequencing project: providing services to taxonomists for standard genome sequencing and annotation.</title>
        <authorList>
            <consortium name="The Broad Institute Genomics Platform"/>
            <consortium name="The Broad Institute Genome Sequencing Center for Infectious Disease"/>
            <person name="Wu L."/>
            <person name="Ma J."/>
        </authorList>
    </citation>
    <scope>NUCLEOTIDE SEQUENCE [LARGE SCALE GENOMIC DNA]</scope>
    <source>
        <strain evidence="10">KCTC 52094</strain>
    </source>
</reference>
<proteinExistence type="inferred from homology"/>
<evidence type="ECO:0000256" key="2">
    <source>
        <dbReference type="ARBA" id="ARBA00007776"/>
    </source>
</evidence>
<keyword evidence="10" id="KW-1185">Reference proteome</keyword>
<keyword evidence="7 8" id="KW-0472">Membrane</keyword>
<sequence>MMDRAPPPLFLLLRRLDMLARTAFPAAGTALLMVLAAAPVGLPSAVPAVMLGCVFFWSMFRPAALPPPLCFLLGLLQDLLGFSPLGIGILTALLAHAAALRLRRHLVRQPFWRVWLAYGAFAAAAALLGYAMQALLGWRLPPWWAGVVQFLLCLGLYPLLAAVLTRAHRAMQRTEAL</sequence>
<dbReference type="EMBL" id="JBHRTN010000018">
    <property type="protein sequence ID" value="MFC3126333.1"/>
    <property type="molecule type" value="Genomic_DNA"/>
</dbReference>
<dbReference type="Proteomes" id="UP001595593">
    <property type="component" value="Unassembled WGS sequence"/>
</dbReference>
<keyword evidence="4 8" id="KW-0812">Transmembrane</keyword>
<dbReference type="Pfam" id="PF04093">
    <property type="entry name" value="MreD"/>
    <property type="match status" value="1"/>
</dbReference>
<dbReference type="InterPro" id="IPR007227">
    <property type="entry name" value="Cell_shape_determining_MreD"/>
</dbReference>
<evidence type="ECO:0000256" key="7">
    <source>
        <dbReference type="ARBA" id="ARBA00023136"/>
    </source>
</evidence>
<evidence type="ECO:0000313" key="10">
    <source>
        <dbReference type="Proteomes" id="UP001595593"/>
    </source>
</evidence>
<comment type="caution">
    <text evidence="9">The sequence shown here is derived from an EMBL/GenBank/DDBJ whole genome shotgun (WGS) entry which is preliminary data.</text>
</comment>
<feature type="transmembrane region" description="Helical" evidence="8">
    <location>
        <begin position="112"/>
        <end position="131"/>
    </location>
</feature>
<protein>
    <submittedName>
        <fullName evidence="9">Rod shape-determining protein MreD</fullName>
    </submittedName>
</protein>
<keyword evidence="6 8" id="KW-1133">Transmembrane helix</keyword>
<name>A0ABV7G0Y3_9PROT</name>
<evidence type="ECO:0000256" key="3">
    <source>
        <dbReference type="ARBA" id="ARBA00022475"/>
    </source>
</evidence>
<evidence type="ECO:0000256" key="6">
    <source>
        <dbReference type="ARBA" id="ARBA00022989"/>
    </source>
</evidence>